<dbReference type="Gene3D" id="1.10.8.10">
    <property type="entry name" value="DNA helicase RuvA subunit, C-terminal domain"/>
    <property type="match status" value="1"/>
</dbReference>
<sequence length="763" mass="84347">MAAEPSEEAIENFVSFTSTTREQAISFLKANDNNSNKAINAYFEDPTGPQTQTTGFENDQRMSSFQIEHADPVPAPGSHAPAPPSRPPSRINMNELAMNEYQPPPPSASNTGQGMTLSEREEQELQQAVAMSLNQNLGEQETGVTTTQGGKFGEATRDHYDEGNWAMTLFNPTSREIIISPDPEDRKRVNGEPAFLRPSPDNQYLGGLLTILHSIPLAREALLFRNRILPNYGHDPQWWNGQPISLPKIVTMQDVQDGDTNWDDILHEAQRLMAFLDSTNRSFGSSDALASLKSMSSYSEGSVGKFLETWQGSAARADPGNQSVSVFSSNAYKRPISVHDTPIHKEFFSLDPFVEPEHGQTLYDVLDRAMWADRPGDELDDTWLENVAEVLTIRLENSDAANSVDVKIPAVFYPDRYLTGAREFAREFRSERLGVYEEIFKTERLMNQFSVSKSLVHKGLGSKETLEKAAAAASQFLTKGLASGASDASVTPESANSEAQRLGEELKSISNKIENKLQELELRKQGAIKALRGYSKILTEPSASPNEPPLHKYTLRGVCTQPHITYVLRPRENAQESDARTDDEWQWWRISFSTEDAKIRQAELDRASHAAPSNTDVIGYTARKVREIEVLRAAREESKSVLLVYASANAVTAQEDQIQAPLQRFVDADNQAFEAELQEARAQQQSTAAAQSQDATTSQDPTRPKVNVFDYQVASFENEADPVGPEMQEKGGGFLGQSHRFAAPPTSGRGGPESNDADGSKAE</sequence>
<keyword evidence="4" id="KW-1185">Reference proteome</keyword>
<dbReference type="SUPFAM" id="SSF46934">
    <property type="entry name" value="UBA-like"/>
    <property type="match status" value="1"/>
</dbReference>
<feature type="region of interest" description="Disordered" evidence="2">
    <location>
        <begin position="31"/>
        <end position="158"/>
    </location>
</feature>
<dbReference type="PANTHER" id="PTHR39597">
    <property type="entry name" value="UBA DOMAIN-CONTAINING PROTEIN RUP1"/>
    <property type="match status" value="1"/>
</dbReference>
<reference evidence="3" key="1">
    <citation type="submission" date="2021-01" db="EMBL/GenBank/DDBJ databases">
        <authorList>
            <consortium name="Aspergillus chevalieri M1 genome sequencing consortium"/>
            <person name="Kazuki M."/>
            <person name="Futagami T."/>
        </authorList>
    </citation>
    <scope>NUCLEOTIDE SEQUENCE</scope>
    <source>
        <strain evidence="3">M1</strain>
    </source>
</reference>
<keyword evidence="1" id="KW-0175">Coiled coil</keyword>
<feature type="coiled-coil region" evidence="1">
    <location>
        <begin position="499"/>
        <end position="530"/>
    </location>
</feature>
<evidence type="ECO:0000256" key="1">
    <source>
        <dbReference type="SAM" id="Coils"/>
    </source>
</evidence>
<dbReference type="GeneID" id="66983697"/>
<dbReference type="EMBL" id="AP024420">
    <property type="protein sequence ID" value="BCR89339.1"/>
    <property type="molecule type" value="Genomic_DNA"/>
</dbReference>
<evidence type="ECO:0000256" key="2">
    <source>
        <dbReference type="SAM" id="MobiDB-lite"/>
    </source>
</evidence>
<dbReference type="RefSeq" id="XP_043137861.1">
    <property type="nucleotide sequence ID" value="XM_043280265.1"/>
</dbReference>
<feature type="compositionally biased region" description="Low complexity" evidence="2">
    <location>
        <begin position="678"/>
        <end position="700"/>
    </location>
</feature>
<gene>
    <name evidence="3" type="ORF">ACHE_50537A</name>
</gene>
<evidence type="ECO:0008006" key="5">
    <source>
        <dbReference type="Google" id="ProtNLM"/>
    </source>
</evidence>
<organism evidence="3 4">
    <name type="scientific">Aspergillus chevalieri</name>
    <name type="common">Eurotium chevalieri</name>
    <dbReference type="NCBI Taxonomy" id="182096"/>
    <lineage>
        <taxon>Eukaryota</taxon>
        <taxon>Fungi</taxon>
        <taxon>Dikarya</taxon>
        <taxon>Ascomycota</taxon>
        <taxon>Pezizomycotina</taxon>
        <taxon>Eurotiomycetes</taxon>
        <taxon>Eurotiomycetidae</taxon>
        <taxon>Eurotiales</taxon>
        <taxon>Aspergillaceae</taxon>
        <taxon>Aspergillus</taxon>
        <taxon>Aspergillus subgen. Aspergillus</taxon>
    </lineage>
</organism>
<dbReference type="Pfam" id="PF14555">
    <property type="entry name" value="UBA_4"/>
    <property type="match status" value="1"/>
</dbReference>
<dbReference type="PANTHER" id="PTHR39597:SF1">
    <property type="entry name" value="UBA DOMAIN-CONTAINING PROTEIN RUP1"/>
    <property type="match status" value="1"/>
</dbReference>
<feature type="region of interest" description="Disordered" evidence="2">
    <location>
        <begin position="678"/>
        <end position="763"/>
    </location>
</feature>
<protein>
    <recommendedName>
        <fullName evidence="5">Ubiquitin interaction motif protein</fullName>
    </recommendedName>
</protein>
<dbReference type="AlphaFoldDB" id="A0A7R7VR95"/>
<evidence type="ECO:0000313" key="3">
    <source>
        <dbReference type="EMBL" id="BCR89339.1"/>
    </source>
</evidence>
<name>A0A7R7VR95_ASPCH</name>
<feature type="compositionally biased region" description="Low complexity" evidence="2">
    <location>
        <begin position="138"/>
        <end position="149"/>
    </location>
</feature>
<dbReference type="GO" id="GO:0005634">
    <property type="term" value="C:nucleus"/>
    <property type="evidence" value="ECO:0007669"/>
    <property type="project" value="TreeGrafter"/>
</dbReference>
<dbReference type="GO" id="GO:0005829">
    <property type="term" value="C:cytosol"/>
    <property type="evidence" value="ECO:0007669"/>
    <property type="project" value="TreeGrafter"/>
</dbReference>
<evidence type="ECO:0000313" key="4">
    <source>
        <dbReference type="Proteomes" id="UP000637239"/>
    </source>
</evidence>
<dbReference type="KEGG" id="ache:ACHE_50537A"/>
<dbReference type="InterPro" id="IPR055335">
    <property type="entry name" value="Ucp6/RUP1"/>
</dbReference>
<dbReference type="InterPro" id="IPR009060">
    <property type="entry name" value="UBA-like_sf"/>
</dbReference>
<accession>A0A7R7VR95</accession>
<reference evidence="3" key="2">
    <citation type="submission" date="2021-02" db="EMBL/GenBank/DDBJ databases">
        <title>Aspergillus chevalieri M1 genome sequence.</title>
        <authorList>
            <person name="Kadooka C."/>
            <person name="Mori K."/>
            <person name="Futagami T."/>
        </authorList>
    </citation>
    <scope>NUCLEOTIDE SEQUENCE</scope>
    <source>
        <strain evidence="3">M1</strain>
    </source>
</reference>
<dbReference type="GO" id="GO:0016579">
    <property type="term" value="P:protein deubiquitination"/>
    <property type="evidence" value="ECO:0007669"/>
    <property type="project" value="TreeGrafter"/>
</dbReference>
<feature type="compositionally biased region" description="Polar residues" evidence="2">
    <location>
        <begin position="48"/>
        <end position="66"/>
    </location>
</feature>
<dbReference type="Proteomes" id="UP000637239">
    <property type="component" value="Chromosome 5"/>
</dbReference>
<proteinExistence type="predicted"/>